<proteinExistence type="predicted"/>
<comment type="caution">
    <text evidence="1">The sequence shown here is derived from an EMBL/GenBank/DDBJ whole genome shotgun (WGS) entry which is preliminary data.</text>
</comment>
<accession>A0ACA9KS24</accession>
<dbReference type="EMBL" id="CAJVPU010001681">
    <property type="protein sequence ID" value="CAG8486160.1"/>
    <property type="molecule type" value="Genomic_DNA"/>
</dbReference>
<gene>
    <name evidence="1" type="ORF">DHETER_LOCUS2353</name>
</gene>
<protein>
    <submittedName>
        <fullName evidence="1">2550_t:CDS:1</fullName>
    </submittedName>
</protein>
<evidence type="ECO:0000313" key="2">
    <source>
        <dbReference type="Proteomes" id="UP000789702"/>
    </source>
</evidence>
<reference evidence="1" key="1">
    <citation type="submission" date="2021-06" db="EMBL/GenBank/DDBJ databases">
        <authorList>
            <person name="Kallberg Y."/>
            <person name="Tangrot J."/>
            <person name="Rosling A."/>
        </authorList>
    </citation>
    <scope>NUCLEOTIDE SEQUENCE</scope>
    <source>
        <strain evidence="1">IL203A</strain>
    </source>
</reference>
<feature type="non-terminal residue" evidence="1">
    <location>
        <position position="1"/>
    </location>
</feature>
<dbReference type="Proteomes" id="UP000789702">
    <property type="component" value="Unassembled WGS sequence"/>
</dbReference>
<organism evidence="1 2">
    <name type="scientific">Dentiscutata heterogama</name>
    <dbReference type="NCBI Taxonomy" id="1316150"/>
    <lineage>
        <taxon>Eukaryota</taxon>
        <taxon>Fungi</taxon>
        <taxon>Fungi incertae sedis</taxon>
        <taxon>Mucoromycota</taxon>
        <taxon>Glomeromycotina</taxon>
        <taxon>Glomeromycetes</taxon>
        <taxon>Diversisporales</taxon>
        <taxon>Gigasporaceae</taxon>
        <taxon>Dentiscutata</taxon>
    </lineage>
</organism>
<evidence type="ECO:0000313" key="1">
    <source>
        <dbReference type="EMBL" id="CAG8486160.1"/>
    </source>
</evidence>
<name>A0ACA9KS24_9GLOM</name>
<sequence>HIHTTENNEVVQGLIQKKSECPVKFWHYVPEDLENCPYIVIMSRNIHNHPPPPPSKVPAAIQNDLKKVIAEEDILDLTARKLITRASMQRFLKGAPLPELHPSLNNRSKIDHMIATKRRAEHPYGQDIMGVAHMLLKQSQNDDNPYIRTIRFFDNGQYLILCGYKNQMKYLADSLYFEIDMSFKRVHGPINEWEVCAYVEKYQKTLVFARAFTILQTANTYQKLFEELFTCVEQDCGHSVEFQHIHGRGIGCILADEHYGQAIDWVQNKKHPWILAGLSPAFTKMAHKIWASTPFTTNAGESAHANINRNGQPKNLTNFNGVQHLHMKKRMYQTPIETNHLYRELLNRLKKQSFKKARVSSESINIEEQESLLRIECEKLAIQKNKNNELEKEIMLREKLQKLQNN</sequence>
<keyword evidence="2" id="KW-1185">Reference proteome</keyword>